<protein>
    <submittedName>
        <fullName evidence="2">Nucleotidyltransferase domain-containing protein</fullName>
    </submittedName>
</protein>
<dbReference type="InterPro" id="IPR043519">
    <property type="entry name" value="NT_sf"/>
</dbReference>
<dbReference type="Proteomes" id="UP000199629">
    <property type="component" value="Unassembled WGS sequence"/>
</dbReference>
<dbReference type="Pfam" id="PF01909">
    <property type="entry name" value="NTP_transf_2"/>
    <property type="match status" value="1"/>
</dbReference>
<organism evidence="2 3">
    <name type="scientific">Micromonospora chaiyaphumensis</name>
    <dbReference type="NCBI Taxonomy" id="307119"/>
    <lineage>
        <taxon>Bacteria</taxon>
        <taxon>Bacillati</taxon>
        <taxon>Actinomycetota</taxon>
        <taxon>Actinomycetes</taxon>
        <taxon>Micromonosporales</taxon>
        <taxon>Micromonosporaceae</taxon>
        <taxon>Micromonospora</taxon>
    </lineage>
</organism>
<evidence type="ECO:0000313" key="2">
    <source>
        <dbReference type="EMBL" id="SCF29513.1"/>
    </source>
</evidence>
<name>A0A1C4Z928_9ACTN</name>
<evidence type="ECO:0000259" key="1">
    <source>
        <dbReference type="Pfam" id="PF01909"/>
    </source>
</evidence>
<feature type="domain" description="Polymerase nucleotidyl transferase" evidence="1">
    <location>
        <begin position="9"/>
        <end position="53"/>
    </location>
</feature>
<dbReference type="AlphaFoldDB" id="A0A1C4Z928"/>
<keyword evidence="2" id="KW-0808">Transferase</keyword>
<dbReference type="EMBL" id="FMCS01000012">
    <property type="protein sequence ID" value="SCF29513.1"/>
    <property type="molecule type" value="Genomic_DNA"/>
</dbReference>
<accession>A0A1C4Z928</accession>
<sequence length="246" mass="26625">MVRLPVVDEFAGELAALGWVTDLLVAGSLATDDYRPGVSDLDLVALTDGPVDAAREAALVAVHRRLDAGSAAGLHLGCVHVDTATIPDVHRKHPTWTHGQLVQRILSGITRAELVRHGYAVFGRPPGEVFPPVGDDDVRAAARAELTGYWAWAARRPWLWLDPALADLGLTSMARGRHALRLGDLLTKTAAVEAAAAPAWLIGQLRARRRGEPVTSPRLRTALIAWRDARRTVRRARRLIVAAGRS</sequence>
<dbReference type="SUPFAM" id="SSF81301">
    <property type="entry name" value="Nucleotidyltransferase"/>
    <property type="match status" value="1"/>
</dbReference>
<dbReference type="InterPro" id="IPR002934">
    <property type="entry name" value="Polymerase_NTP_transf_dom"/>
</dbReference>
<dbReference type="RefSeq" id="WP_091269400.1">
    <property type="nucleotide sequence ID" value="NZ_FMCS01000012.1"/>
</dbReference>
<keyword evidence="3" id="KW-1185">Reference proteome</keyword>
<reference evidence="3" key="1">
    <citation type="submission" date="2016-06" db="EMBL/GenBank/DDBJ databases">
        <authorList>
            <person name="Varghese N."/>
            <person name="Submissions Spin"/>
        </authorList>
    </citation>
    <scope>NUCLEOTIDE SEQUENCE [LARGE SCALE GENOMIC DNA]</scope>
    <source>
        <strain evidence="3">DSM 45246</strain>
    </source>
</reference>
<proteinExistence type="predicted"/>
<gene>
    <name evidence="2" type="ORF">GA0070214_112141</name>
</gene>
<evidence type="ECO:0000313" key="3">
    <source>
        <dbReference type="Proteomes" id="UP000199629"/>
    </source>
</evidence>
<dbReference type="GO" id="GO:0016779">
    <property type="term" value="F:nucleotidyltransferase activity"/>
    <property type="evidence" value="ECO:0007669"/>
    <property type="project" value="InterPro"/>
</dbReference>